<comment type="subcellular location">
    <subcellularLocation>
        <location evidence="1">Cell outer membrane</location>
        <topology evidence="1">Multi-pass membrane protein</topology>
    </subcellularLocation>
</comment>
<dbReference type="InterPro" id="IPR036942">
    <property type="entry name" value="Beta-barrel_TonB_sf"/>
</dbReference>
<dbReference type="PROSITE" id="PS00018">
    <property type="entry name" value="EF_HAND_1"/>
    <property type="match status" value="1"/>
</dbReference>
<dbReference type="InterPro" id="IPR057601">
    <property type="entry name" value="Oar-like_b-barrel"/>
</dbReference>
<dbReference type="GO" id="GO:0044718">
    <property type="term" value="P:siderophore transmembrane transport"/>
    <property type="evidence" value="ECO:0007669"/>
    <property type="project" value="TreeGrafter"/>
</dbReference>
<accession>A0A3E2BKG9</accession>
<dbReference type="AlphaFoldDB" id="A0A3E2BKG9"/>
<dbReference type="GO" id="GO:0015344">
    <property type="term" value="F:siderophore uptake transmembrane transporter activity"/>
    <property type="evidence" value="ECO:0007669"/>
    <property type="project" value="TreeGrafter"/>
</dbReference>
<evidence type="ECO:0000313" key="10">
    <source>
        <dbReference type="Proteomes" id="UP000257323"/>
    </source>
</evidence>
<evidence type="ECO:0000256" key="6">
    <source>
        <dbReference type="ARBA" id="ARBA00023237"/>
    </source>
</evidence>
<evidence type="ECO:0000256" key="5">
    <source>
        <dbReference type="ARBA" id="ARBA00023136"/>
    </source>
</evidence>
<dbReference type="Gene3D" id="2.170.130.10">
    <property type="entry name" value="TonB-dependent receptor, plug domain"/>
    <property type="match status" value="1"/>
</dbReference>
<name>A0A3E2BKG9_9BACT</name>
<dbReference type="GO" id="GO:0005509">
    <property type="term" value="F:calcium ion binding"/>
    <property type="evidence" value="ECO:0007669"/>
    <property type="project" value="InterPro"/>
</dbReference>
<proteinExistence type="predicted"/>
<dbReference type="Proteomes" id="UP000257323">
    <property type="component" value="Unassembled WGS sequence"/>
</dbReference>
<reference evidence="9 10" key="1">
    <citation type="submission" date="2018-08" db="EMBL/GenBank/DDBJ databases">
        <title>Genome analysis of the thermophilic bacterium of the candidate phylum Aminicenantes from deep subsurface aquifer revealed its physiology and ecological role.</title>
        <authorList>
            <person name="Kadnikov V.V."/>
            <person name="Mardanov A.V."/>
            <person name="Beletsky A.V."/>
            <person name="Karnachuk O.V."/>
            <person name="Ravin N.V."/>
        </authorList>
    </citation>
    <scope>NUCLEOTIDE SEQUENCE [LARGE SCALE GENOMIC DNA]</scope>
    <source>
        <strain evidence="9">BY38</strain>
    </source>
</reference>
<dbReference type="InterPro" id="IPR002048">
    <property type="entry name" value="EF_hand_dom"/>
</dbReference>
<evidence type="ECO:0000256" key="2">
    <source>
        <dbReference type="ARBA" id="ARBA00022448"/>
    </source>
</evidence>
<keyword evidence="2" id="KW-0813">Transport</keyword>
<dbReference type="InterPro" id="IPR012910">
    <property type="entry name" value="Plug_dom"/>
</dbReference>
<dbReference type="Gene3D" id="2.40.170.20">
    <property type="entry name" value="TonB-dependent receptor, beta-barrel domain"/>
    <property type="match status" value="1"/>
</dbReference>
<keyword evidence="6" id="KW-0998">Cell outer membrane</keyword>
<dbReference type="InterPro" id="IPR018247">
    <property type="entry name" value="EF_Hand_1_Ca_BS"/>
</dbReference>
<dbReference type="PANTHER" id="PTHR30069">
    <property type="entry name" value="TONB-DEPENDENT OUTER MEMBRANE RECEPTOR"/>
    <property type="match status" value="1"/>
</dbReference>
<keyword evidence="5" id="KW-0472">Membrane</keyword>
<dbReference type="Pfam" id="PF07715">
    <property type="entry name" value="Plug"/>
    <property type="match status" value="1"/>
</dbReference>
<dbReference type="EMBL" id="QUAH01000011">
    <property type="protein sequence ID" value="RFT15240.1"/>
    <property type="molecule type" value="Genomic_DNA"/>
</dbReference>
<keyword evidence="4" id="KW-0812">Transmembrane</keyword>
<comment type="caution">
    <text evidence="9">The sequence shown here is derived from an EMBL/GenBank/DDBJ whole genome shotgun (WGS) entry which is preliminary data.</text>
</comment>
<dbReference type="InterPro" id="IPR039426">
    <property type="entry name" value="TonB-dep_rcpt-like"/>
</dbReference>
<dbReference type="SUPFAM" id="SSF49464">
    <property type="entry name" value="Carboxypeptidase regulatory domain-like"/>
    <property type="match status" value="1"/>
</dbReference>
<gene>
    <name evidence="9" type="ORF">OP8BY_0535</name>
</gene>
<dbReference type="InterPro" id="IPR008969">
    <property type="entry name" value="CarboxyPept-like_regulatory"/>
</dbReference>
<feature type="domain" description="EF-hand" evidence="8">
    <location>
        <begin position="673"/>
        <end position="699"/>
    </location>
</feature>
<dbReference type="InterPro" id="IPR037066">
    <property type="entry name" value="Plug_dom_sf"/>
</dbReference>
<dbReference type="Pfam" id="PF25183">
    <property type="entry name" value="OMP_b-brl_4"/>
    <property type="match status" value="1"/>
</dbReference>
<evidence type="ECO:0000313" key="9">
    <source>
        <dbReference type="EMBL" id="RFT15240.1"/>
    </source>
</evidence>
<organism evidence="9 10">
    <name type="scientific">Candidatus Saccharicenans subterraneus</name>
    <dbReference type="NCBI Taxonomy" id="2508984"/>
    <lineage>
        <taxon>Bacteria</taxon>
        <taxon>Candidatus Aminicenantota</taxon>
        <taxon>Candidatus Aminicenantia</taxon>
        <taxon>Candidatus Aminicenantales</taxon>
        <taxon>Candidatus Saccharicenantaceae</taxon>
        <taxon>Candidatus Saccharicenans</taxon>
    </lineage>
</organism>
<evidence type="ECO:0000256" key="4">
    <source>
        <dbReference type="ARBA" id="ARBA00022692"/>
    </source>
</evidence>
<dbReference type="GO" id="GO:0009279">
    <property type="term" value="C:cell outer membrane"/>
    <property type="evidence" value="ECO:0007669"/>
    <property type="project" value="UniProtKB-SubCell"/>
</dbReference>
<evidence type="ECO:0000256" key="1">
    <source>
        <dbReference type="ARBA" id="ARBA00004571"/>
    </source>
</evidence>
<keyword evidence="7" id="KW-0732">Signal</keyword>
<sequence>MKKLSLRKKLFSLSLILLLVAPLAVSQTIEYGKITGVIVDEEGAPLPGVTVEITGPALMGGKRATTTSARGSYVFMNVPPGRYTLTASLPGFKTSKQENIVVTAGSSIVVDVRMEIGKLEETVTVTAAGPVVDAKTSTVATNINSELLAKLPTSRDAFYDLALSTPGMVAQGKDGSWLPSPNAYGGSSNENVFLINGVNTTNPRSAAYGSLVNVNYNAVEEVRVIALGSKAEYGSYSGVAIDVLTKSGSNEFHGNFMVNGAPKKWIADNQPKPANPGEPVDMGALGPFGERLFIGPGDDILNKNTKEYELNFTVGGPIKKDKVWFYGGVDYIRSESKTPFWPVPNRYWGRFGDIKLTTEPWTNHRAWISYHYERNKGDGWTWNPHWDDTMTYGQNSSTHSVSAQWQYMATGKTIFTLKYLGFWRDDQPFIPEDAPDHPGYINWWKWNVFGVNGAFPYVESQKSSRNTIQADVSYYAENFLGEHDIKFGVQYTRGRGNWLGGYFQNYANFAYPAPWTQNINYLRSWYGATGLVFYNRQTWLNPFLTVRTADQLGLFFDDQWTPTKRLTVNLGLRFDRMTTKYGKGKVYEYVNSPEEINGGLKVLRDREGTGNIFDFKLFSPRIGLTYALTRDMKTIFRVSYGRYYLPLSVEYLRRFGPDMPTANIHYIFYNIPFDLVDLNGNDYVDPDEVTHAARYLYGDTYVDPASRPSWWDEYQTSDYSWQLKVKDGTKDQHTDQITLNLEREIVKDLSLSATYIWKRTGNIFVNWPLNEVTREPFEYERKSYTTAYGESVSLYSVVLKDYNEDGTINGADVGWIGSHLDYMVQNMPEVDGIKPRRLYQGLQFMLNKRFSNRWQMLASALFSWSDGMAMRSVRQDFNFEGPMVMDTTFLAGLNQTINNMKGPLPHTQKFEFKVSGSYRIPVVEMDIGLRFRYNSGRPLWPLETYPVITQWGYPSGLVVNTGDNYIVSIDPTKPWYLPHEKVVDLRFDKAFSLKKAGYIRLAVDILNLFNEHAVVNAGYGGAHEPQIGRVSGITYPSRKIRLNFSYEF</sequence>
<evidence type="ECO:0000256" key="3">
    <source>
        <dbReference type="ARBA" id="ARBA00022452"/>
    </source>
</evidence>
<evidence type="ECO:0000256" key="7">
    <source>
        <dbReference type="SAM" id="SignalP"/>
    </source>
</evidence>
<feature type="signal peptide" evidence="7">
    <location>
        <begin position="1"/>
        <end position="26"/>
    </location>
</feature>
<dbReference type="PANTHER" id="PTHR30069:SF46">
    <property type="entry name" value="OAR PROTEIN"/>
    <property type="match status" value="1"/>
</dbReference>
<protein>
    <submittedName>
        <fullName evidence="9">Oar protein</fullName>
    </submittedName>
</protein>
<evidence type="ECO:0000259" key="8">
    <source>
        <dbReference type="PROSITE" id="PS50222"/>
    </source>
</evidence>
<keyword evidence="3" id="KW-1134">Transmembrane beta strand</keyword>
<dbReference type="PROSITE" id="PS50222">
    <property type="entry name" value="EF_HAND_2"/>
    <property type="match status" value="1"/>
</dbReference>
<dbReference type="SUPFAM" id="SSF56935">
    <property type="entry name" value="Porins"/>
    <property type="match status" value="1"/>
</dbReference>
<dbReference type="Gene3D" id="2.60.40.1120">
    <property type="entry name" value="Carboxypeptidase-like, regulatory domain"/>
    <property type="match status" value="1"/>
</dbReference>
<dbReference type="Pfam" id="PF13620">
    <property type="entry name" value="CarboxypepD_reg"/>
    <property type="match status" value="1"/>
</dbReference>
<feature type="chain" id="PRO_5017539092" evidence="7">
    <location>
        <begin position="27"/>
        <end position="1048"/>
    </location>
</feature>